<accession>A0A0D2ZRJ7</accession>
<name>A0A0D2ZRJ7_BRAOL</name>
<keyword evidence="1" id="KW-0812">Transmembrane</keyword>
<sequence>MSSKKRSSKKGSLPANVSEKLRVPKMKFVPHSVDPAENEAWWVVYYGSITPPKEKSVPVMNRHPVEEGAPSRSTREFLEVMRSFYHISDAVEFWVPRQGERASSPPEGYFTCYETFVVRCRLWFPIPEIIVRVLDCFGVAISQLNPLGIQHLIGVLILSYEHAELVFRRAAYVPLSRIKPSRSSILCRERFYSAIVAVLTALIVMTVAGCAFGSVVPSYLGTLSFPGSDTLISEMREVKGVFRAPSSSLSISGAALSRRSRISDVSPASSLSTFTASELGLLFSQLFLFVPIEDFLLFCHWFVERRAFPSESASGPPWMSVDVLISIVGDIARIQVDVLDSVVLRSLHGRRRTFRVSLFDGRFLARVLTRTSFLRGSRPVEWGCEVESFPADFSGSAGADCSSPCRLSFNFFGQGAHELIMFFRPFFVGREQRETNRERERRVRTRRLGQTAVSSLRWWPRCCLIHCYSVCSDHDRIAIGFTEGRCFGIKGLERRRQELSGAVNGCIALERDTGDLYWIRKCTDVHGSRECDTGTGWFEGWMAVRRTEWIEETGSGALNMAIVLSVPDGWLETKPSLFVYLGHVGMVG</sequence>
<dbReference type="Gramene" id="Bo00848s010.1">
    <property type="protein sequence ID" value="Bo00848s010.1"/>
    <property type="gene ID" value="Bo00848s010"/>
</dbReference>
<protein>
    <submittedName>
        <fullName evidence="2">Uncharacterized protein</fullName>
    </submittedName>
</protein>
<dbReference type="Proteomes" id="UP000032141">
    <property type="component" value="Unassembled WGS sequence"/>
</dbReference>
<evidence type="ECO:0000313" key="3">
    <source>
        <dbReference type="Proteomes" id="UP000032141"/>
    </source>
</evidence>
<proteinExistence type="predicted"/>
<dbReference type="EnsemblPlants" id="Bo00848s010.1">
    <property type="protein sequence ID" value="Bo00848s010.1"/>
    <property type="gene ID" value="Bo00848s010"/>
</dbReference>
<dbReference type="PANTHER" id="PTHR31099">
    <property type="entry name" value="OS06G0165300 PROTEIN"/>
    <property type="match status" value="1"/>
</dbReference>
<reference evidence="2" key="1">
    <citation type="journal article" date="2014" name="Genome Biol.">
        <title>Transcriptome and methylome profiling reveals relics of genome dominance in the mesopolyploid Brassica oleracea.</title>
        <authorList>
            <person name="Parkin I.A."/>
            <person name="Koh C."/>
            <person name="Tang H."/>
            <person name="Robinson S.J."/>
            <person name="Kagale S."/>
            <person name="Clarke W.E."/>
            <person name="Town C.D."/>
            <person name="Nixon J."/>
            <person name="Krishnakumar V."/>
            <person name="Bidwell S.L."/>
            <person name="Denoeud F."/>
            <person name="Belcram H."/>
            <person name="Links M.G."/>
            <person name="Just J."/>
            <person name="Clarke C."/>
            <person name="Bender T."/>
            <person name="Huebert T."/>
            <person name="Mason A.S."/>
            <person name="Pires J.C."/>
            <person name="Barker G."/>
            <person name="Moore J."/>
            <person name="Walley P.G."/>
            <person name="Manoli S."/>
            <person name="Batley J."/>
            <person name="Edwards D."/>
            <person name="Nelson M.N."/>
            <person name="Wang X."/>
            <person name="Paterson A.H."/>
            <person name="King G."/>
            <person name="Bancroft I."/>
            <person name="Chalhoub B."/>
            <person name="Sharpe A.G."/>
        </authorList>
    </citation>
    <scope>NUCLEOTIDE SEQUENCE [LARGE SCALE GENOMIC DNA]</scope>
    <source>
        <strain evidence="2">cv. TO1000</strain>
    </source>
</reference>
<evidence type="ECO:0000256" key="1">
    <source>
        <dbReference type="SAM" id="Phobius"/>
    </source>
</evidence>
<keyword evidence="3" id="KW-1185">Reference proteome</keyword>
<dbReference type="AlphaFoldDB" id="A0A0D2ZRJ7"/>
<keyword evidence="1" id="KW-1133">Transmembrane helix</keyword>
<organism evidence="2 3">
    <name type="scientific">Brassica oleracea var. oleracea</name>
    <dbReference type="NCBI Taxonomy" id="109376"/>
    <lineage>
        <taxon>Eukaryota</taxon>
        <taxon>Viridiplantae</taxon>
        <taxon>Streptophyta</taxon>
        <taxon>Embryophyta</taxon>
        <taxon>Tracheophyta</taxon>
        <taxon>Spermatophyta</taxon>
        <taxon>Magnoliopsida</taxon>
        <taxon>eudicotyledons</taxon>
        <taxon>Gunneridae</taxon>
        <taxon>Pentapetalae</taxon>
        <taxon>rosids</taxon>
        <taxon>malvids</taxon>
        <taxon>Brassicales</taxon>
        <taxon>Brassicaceae</taxon>
        <taxon>Brassiceae</taxon>
        <taxon>Brassica</taxon>
    </lineage>
</organism>
<dbReference type="PANTHER" id="PTHR31099:SF44">
    <property type="entry name" value="DUF4283 DOMAIN-CONTAINING PROTEIN"/>
    <property type="match status" value="1"/>
</dbReference>
<keyword evidence="1" id="KW-0472">Membrane</keyword>
<reference evidence="2" key="2">
    <citation type="submission" date="2015-06" db="UniProtKB">
        <authorList>
            <consortium name="EnsemblPlants"/>
        </authorList>
    </citation>
    <scope>IDENTIFICATION</scope>
</reference>
<dbReference type="HOGENOM" id="CLU_464119_0_0_1"/>
<feature type="transmembrane region" description="Helical" evidence="1">
    <location>
        <begin position="191"/>
        <end position="216"/>
    </location>
</feature>
<evidence type="ECO:0000313" key="2">
    <source>
        <dbReference type="EnsemblPlants" id="Bo00848s010.1"/>
    </source>
</evidence>